<dbReference type="RefSeq" id="YP_010800419.1">
    <property type="nucleotide sequence ID" value="NC_076869.1"/>
</dbReference>
<organism evidence="2 3">
    <name type="scientific">Spodoptera eridania nucleopolyhedrovirus</name>
    <dbReference type="NCBI Taxonomy" id="2315721"/>
    <lineage>
        <taxon>Viruses</taxon>
        <taxon>Viruses incertae sedis</taxon>
        <taxon>Naldaviricetes</taxon>
        <taxon>Lefavirales</taxon>
        <taxon>Baculoviridae</taxon>
        <taxon>Alphabaculovirus</taxon>
        <taxon>Alphabaculovirus speridaniae</taxon>
    </lineage>
</organism>
<feature type="region of interest" description="Disordered" evidence="1">
    <location>
        <begin position="547"/>
        <end position="567"/>
    </location>
</feature>
<protein>
    <submittedName>
        <fullName evidence="2">Uncharacterized protein</fullName>
    </submittedName>
</protein>
<feature type="compositionally biased region" description="Basic residues" evidence="1">
    <location>
        <begin position="547"/>
        <end position="560"/>
    </location>
</feature>
<keyword evidence="3" id="KW-1185">Reference proteome</keyword>
<sequence length="567" mass="63365">MVRYSRYTLTRGQNDDNNVSFVIETCDQLDAQELRRLLYPEPMQHDGTIVCRSSGSHSSTLRTTTETGELHGESDLQVIQRQLEQSRQLRDELNRGINSALIDVQAVIDENERVLQKYSHYGADGAFIDVQAVIDENKRILQKYSHYGTDVSLPFDSDANANVVPLPILPSSSSPVRSRSASPIPLGQRIRSPSPTPLAHNIGDEDMVIDVDVPAPVAAVDNAAAAAAVATSADTKAIAALVKKYKWFFKKHQDCILYNYAYNENFYVVPNNVMYAKYDMRMDWCLLKAKHSNFESKTEWIKILQRRMIDPQNFNNTKTLHDVLCHIISQVLMDVWYHATVYDVDTKDLHWSIYFNHYGAITKSIKIKKINVSRLPPPPPLPEAEPAVAAADDDVAETAVAVVDDPADAVVDDPADAVVDDPADAVVDDPADAVIDVDGEHLIPSNTDYNVQPSTSGQQQQQQQPPSRRRRRFSIADSVSSAGSPPSSPRRDRSPSPSLSISSTDSIQEYFALADRMLRTPPPSASAREAAMSYNTRSMKYVRRQYKLGLRHQRKQRRLSSAKPYSP</sequence>
<reference evidence="2 3" key="1">
    <citation type="journal article" date="2020" name="Genomics">
        <title>Characterization of a novel alphabaculovirus isolated from the Southern armyworm, Spodoptera eridania (Cramer, 1782) (Lepidoptera: Noctuidae) and the evolution of odv-e66, a bacterium-acquired baculoviral chondroitinase gene.</title>
        <authorList>
            <person name="Rodrigues D.T."/>
            <person name="Peterson L."/>
            <person name="de Oliveira L.B."/>
            <person name="Sosa-Gomez D.R."/>
            <person name="Ribeiro B.M."/>
            <person name="Ardisson-Araujo D.M.P."/>
        </authorList>
    </citation>
    <scope>NUCLEOTIDE SEQUENCE [LARGE SCALE GENOMIC DNA]</scope>
    <source>
        <strain evidence="2">CNPSo-165</strain>
    </source>
</reference>
<feature type="compositionally biased region" description="Low complexity" evidence="1">
    <location>
        <begin position="495"/>
        <end position="504"/>
    </location>
</feature>
<dbReference type="EMBL" id="MT040195">
    <property type="protein sequence ID" value="QNV47768.1"/>
    <property type="molecule type" value="Genomic_DNA"/>
</dbReference>
<name>A0ABX6TQ99_9ABAC</name>
<proteinExistence type="predicted"/>
<evidence type="ECO:0000256" key="1">
    <source>
        <dbReference type="SAM" id="MobiDB-lite"/>
    </source>
</evidence>
<feature type="region of interest" description="Disordered" evidence="1">
    <location>
        <begin position="443"/>
        <end position="504"/>
    </location>
</feature>
<feature type="compositionally biased region" description="Low complexity" evidence="1">
    <location>
        <begin position="452"/>
        <end position="466"/>
    </location>
</feature>
<evidence type="ECO:0000313" key="2">
    <source>
        <dbReference type="EMBL" id="QNV47768.1"/>
    </source>
</evidence>
<dbReference type="GeneID" id="80539023"/>
<dbReference type="Proteomes" id="UP000831439">
    <property type="component" value="Segment"/>
</dbReference>
<accession>A0ABX6TQ99</accession>
<evidence type="ECO:0000313" key="3">
    <source>
        <dbReference type="Proteomes" id="UP000831439"/>
    </source>
</evidence>